<dbReference type="AlphaFoldDB" id="A0A3S3QUP5"/>
<feature type="non-terminal residue" evidence="1">
    <location>
        <position position="123"/>
    </location>
</feature>
<evidence type="ECO:0000313" key="2">
    <source>
        <dbReference type="Proteomes" id="UP000286862"/>
    </source>
</evidence>
<proteinExistence type="predicted"/>
<dbReference type="EMBL" id="MTKQ01000420">
    <property type="protein sequence ID" value="RWX42905.1"/>
    <property type="molecule type" value="Genomic_DNA"/>
</dbReference>
<dbReference type="Proteomes" id="UP000286862">
    <property type="component" value="Unassembled WGS sequence"/>
</dbReference>
<organism evidence="1 2">
    <name type="scientific">Candidatus Electrothrix marina</name>
    <dbReference type="NCBI Taxonomy" id="1859130"/>
    <lineage>
        <taxon>Bacteria</taxon>
        <taxon>Pseudomonadati</taxon>
        <taxon>Thermodesulfobacteriota</taxon>
        <taxon>Desulfobulbia</taxon>
        <taxon>Desulfobulbales</taxon>
        <taxon>Desulfobulbaceae</taxon>
        <taxon>Candidatus Electrothrix</taxon>
    </lineage>
</organism>
<gene>
    <name evidence="1" type="ORF">VT99_14201</name>
</gene>
<protein>
    <submittedName>
        <fullName evidence="1">Uncharacterized protein</fullName>
    </submittedName>
</protein>
<reference evidence="1 2" key="1">
    <citation type="submission" date="2017-01" db="EMBL/GenBank/DDBJ databases">
        <title>The cable genome- insights into the physiology and evolution of filamentous bacteria capable of sulfide oxidation via long distance electron transfer.</title>
        <authorList>
            <person name="Schreiber L."/>
            <person name="Bjerg J.T."/>
            <person name="Boggild A."/>
            <person name="Van De Vossenberg J."/>
            <person name="Meysman F."/>
            <person name="Nielsen L.P."/>
            <person name="Schramm A."/>
            <person name="Kjeldsen K.U."/>
        </authorList>
    </citation>
    <scope>NUCLEOTIDE SEQUENCE [LARGE SCALE GENOMIC DNA]</scope>
    <source>
        <strain evidence="1">A2</strain>
    </source>
</reference>
<accession>A0A3S3QUP5</accession>
<evidence type="ECO:0000313" key="1">
    <source>
        <dbReference type="EMBL" id="RWX42905.1"/>
    </source>
</evidence>
<name>A0A3S3QUP5_9BACT</name>
<sequence length="123" mass="13187">MSRSFFLDEEGAVANIEQEACCCGLPPEEAGQNDLAESGISPFLRHLSGCIVCGEELVYQSDSGTAASCYFCGTEAVTPCTCTAGHYVCDSCHQLEGLAVVRSVCLNSMEKDVIGLMNRIRKH</sequence>
<comment type="caution">
    <text evidence="1">The sequence shown here is derived from an EMBL/GenBank/DDBJ whole genome shotgun (WGS) entry which is preliminary data.</text>
</comment>